<feature type="compositionally biased region" description="Basic residues" evidence="1">
    <location>
        <begin position="58"/>
        <end position="69"/>
    </location>
</feature>
<organism evidence="2 3">
    <name type="scientific">Sphagnum troendelagicum</name>
    <dbReference type="NCBI Taxonomy" id="128251"/>
    <lineage>
        <taxon>Eukaryota</taxon>
        <taxon>Viridiplantae</taxon>
        <taxon>Streptophyta</taxon>
        <taxon>Embryophyta</taxon>
        <taxon>Bryophyta</taxon>
        <taxon>Sphagnophytina</taxon>
        <taxon>Sphagnopsida</taxon>
        <taxon>Sphagnales</taxon>
        <taxon>Sphagnaceae</taxon>
        <taxon>Sphagnum</taxon>
    </lineage>
</organism>
<gene>
    <name evidence="2" type="ORF">CSSPTR1EN2_LOCUS13560</name>
</gene>
<evidence type="ECO:0000313" key="2">
    <source>
        <dbReference type="EMBL" id="CAK9216617.1"/>
    </source>
</evidence>
<feature type="compositionally biased region" description="Basic and acidic residues" evidence="1">
    <location>
        <begin position="25"/>
        <end position="36"/>
    </location>
</feature>
<accession>A0ABP0UB97</accession>
<name>A0ABP0UB97_9BRYO</name>
<dbReference type="Proteomes" id="UP001497512">
    <property type="component" value="Chromosome 2"/>
</dbReference>
<feature type="compositionally biased region" description="Basic residues" evidence="1">
    <location>
        <begin position="1"/>
        <end position="13"/>
    </location>
</feature>
<proteinExistence type="predicted"/>
<reference evidence="2" key="1">
    <citation type="submission" date="2024-02" db="EMBL/GenBank/DDBJ databases">
        <authorList>
            <consortium name="ELIXIR-Norway"/>
            <consortium name="Elixir Norway"/>
        </authorList>
    </citation>
    <scope>NUCLEOTIDE SEQUENCE</scope>
</reference>
<keyword evidence="3" id="KW-1185">Reference proteome</keyword>
<evidence type="ECO:0000256" key="1">
    <source>
        <dbReference type="SAM" id="MobiDB-lite"/>
    </source>
</evidence>
<sequence length="69" mass="8376">CPKEKKRKRKKSPKKEIIIKGVRRNHPENLPRETPHKRQSSQPRISRLLRPQSQNLTKFRKKEKKRGKQ</sequence>
<dbReference type="EMBL" id="OZ019894">
    <property type="protein sequence ID" value="CAK9216617.1"/>
    <property type="molecule type" value="Genomic_DNA"/>
</dbReference>
<feature type="non-terminal residue" evidence="2">
    <location>
        <position position="69"/>
    </location>
</feature>
<evidence type="ECO:0008006" key="4">
    <source>
        <dbReference type="Google" id="ProtNLM"/>
    </source>
</evidence>
<protein>
    <recommendedName>
        <fullName evidence="4">Ribosomal protein S18</fullName>
    </recommendedName>
</protein>
<feature type="region of interest" description="Disordered" evidence="1">
    <location>
        <begin position="1"/>
        <end position="69"/>
    </location>
</feature>
<evidence type="ECO:0000313" key="3">
    <source>
        <dbReference type="Proteomes" id="UP001497512"/>
    </source>
</evidence>
<feature type="non-terminal residue" evidence="2">
    <location>
        <position position="1"/>
    </location>
</feature>